<evidence type="ECO:0000256" key="1">
    <source>
        <dbReference type="ARBA" id="ARBA00001971"/>
    </source>
</evidence>
<dbReference type="GO" id="GO:0016705">
    <property type="term" value="F:oxidoreductase activity, acting on paired donors, with incorporation or reduction of molecular oxygen"/>
    <property type="evidence" value="ECO:0007669"/>
    <property type="project" value="InterPro"/>
</dbReference>
<proteinExistence type="inferred from homology"/>
<keyword evidence="6" id="KW-0408">Iron</keyword>
<dbReference type="GO" id="GO:0019748">
    <property type="term" value="P:secondary metabolic process"/>
    <property type="evidence" value="ECO:0007669"/>
    <property type="project" value="UniProtKB-ARBA"/>
</dbReference>
<dbReference type="EMBL" id="ML735332">
    <property type="protein sequence ID" value="KAE8385549.1"/>
    <property type="molecule type" value="Genomic_DNA"/>
</dbReference>
<comment type="cofactor">
    <cofactor evidence="1">
        <name>heme</name>
        <dbReference type="ChEBI" id="CHEBI:30413"/>
    </cofactor>
</comment>
<dbReference type="SUPFAM" id="SSF48264">
    <property type="entry name" value="Cytochrome P450"/>
    <property type="match status" value="1"/>
</dbReference>
<reference evidence="8" key="1">
    <citation type="submission" date="2019-04" db="EMBL/GenBank/DDBJ databases">
        <title>Friends and foes A comparative genomics studyof 23 Aspergillus species from section Flavi.</title>
        <authorList>
            <consortium name="DOE Joint Genome Institute"/>
            <person name="Kjaerbolling I."/>
            <person name="Vesth T."/>
            <person name="Frisvad J.C."/>
            <person name="Nybo J.L."/>
            <person name="Theobald S."/>
            <person name="Kildgaard S."/>
            <person name="Isbrandt T."/>
            <person name="Kuo A."/>
            <person name="Sato A."/>
            <person name="Lyhne E.K."/>
            <person name="Kogle M.E."/>
            <person name="Wiebenga A."/>
            <person name="Kun R.S."/>
            <person name="Lubbers R.J."/>
            <person name="Makela M.R."/>
            <person name="Barry K."/>
            <person name="Chovatia M."/>
            <person name="Clum A."/>
            <person name="Daum C."/>
            <person name="Haridas S."/>
            <person name="He G."/>
            <person name="LaButti K."/>
            <person name="Lipzen A."/>
            <person name="Mondo S."/>
            <person name="Riley R."/>
            <person name="Salamov A."/>
            <person name="Simmons B.A."/>
            <person name="Magnuson J.K."/>
            <person name="Henrissat B."/>
            <person name="Mortensen U.H."/>
            <person name="Larsen T.O."/>
            <person name="Devries R.P."/>
            <person name="Grigoriev I.V."/>
            <person name="Machida M."/>
            <person name="Baker S.E."/>
            <person name="Andersen M.R."/>
        </authorList>
    </citation>
    <scope>NUCLEOTIDE SEQUENCE [LARGE SCALE GENOMIC DNA]</scope>
    <source>
        <strain evidence="8">IBT 14317</strain>
    </source>
</reference>
<comment type="similarity">
    <text evidence="2">Belongs to the cytochrome P450 family.</text>
</comment>
<evidence type="ECO:0000256" key="2">
    <source>
        <dbReference type="ARBA" id="ARBA00010617"/>
    </source>
</evidence>
<dbReference type="AlphaFoldDB" id="A0A5N7BUX5"/>
<accession>A0A5N7BUX5</accession>
<keyword evidence="3" id="KW-0349">Heme</keyword>
<gene>
    <name evidence="8" type="ORF">BDV23DRAFT_188145</name>
</gene>
<keyword evidence="7" id="KW-0503">Monooxygenase</keyword>
<evidence type="ECO:0000256" key="5">
    <source>
        <dbReference type="ARBA" id="ARBA00023002"/>
    </source>
</evidence>
<dbReference type="GO" id="GO:0020037">
    <property type="term" value="F:heme binding"/>
    <property type="evidence" value="ECO:0007669"/>
    <property type="project" value="InterPro"/>
</dbReference>
<evidence type="ECO:0000313" key="8">
    <source>
        <dbReference type="EMBL" id="KAE8385549.1"/>
    </source>
</evidence>
<evidence type="ECO:0000256" key="4">
    <source>
        <dbReference type="ARBA" id="ARBA00022723"/>
    </source>
</evidence>
<dbReference type="PANTHER" id="PTHR46206">
    <property type="entry name" value="CYTOCHROME P450"/>
    <property type="match status" value="1"/>
</dbReference>
<evidence type="ECO:0000256" key="6">
    <source>
        <dbReference type="ARBA" id="ARBA00023004"/>
    </source>
</evidence>
<dbReference type="PANTHER" id="PTHR46206:SF2">
    <property type="entry name" value="CYTOCHROME P450 MONOOXYGENASE AUSG-RELATED"/>
    <property type="match status" value="1"/>
</dbReference>
<keyword evidence="5" id="KW-0560">Oxidoreductase</keyword>
<keyword evidence="4" id="KW-0479">Metal-binding</keyword>
<organism evidence="8">
    <name type="scientific">Petromyces alliaceus</name>
    <name type="common">Aspergillus alliaceus</name>
    <dbReference type="NCBI Taxonomy" id="209559"/>
    <lineage>
        <taxon>Eukaryota</taxon>
        <taxon>Fungi</taxon>
        <taxon>Dikarya</taxon>
        <taxon>Ascomycota</taxon>
        <taxon>Pezizomycotina</taxon>
        <taxon>Eurotiomycetes</taxon>
        <taxon>Eurotiomycetidae</taxon>
        <taxon>Eurotiales</taxon>
        <taxon>Aspergillaceae</taxon>
        <taxon>Aspergillus</taxon>
        <taxon>Aspergillus subgen. Circumdati</taxon>
    </lineage>
</organism>
<name>A0A5N7BUX5_PETAA</name>
<protein>
    <submittedName>
        <fullName evidence="8">Uncharacterized protein</fullName>
    </submittedName>
</protein>
<evidence type="ECO:0000256" key="7">
    <source>
        <dbReference type="ARBA" id="ARBA00023033"/>
    </source>
</evidence>
<dbReference type="InterPro" id="IPR036396">
    <property type="entry name" value="Cyt_P450_sf"/>
</dbReference>
<evidence type="ECO:0000256" key="3">
    <source>
        <dbReference type="ARBA" id="ARBA00022617"/>
    </source>
</evidence>
<dbReference type="GO" id="GO:0005506">
    <property type="term" value="F:iron ion binding"/>
    <property type="evidence" value="ECO:0007669"/>
    <property type="project" value="InterPro"/>
</dbReference>
<dbReference type="Proteomes" id="UP000326877">
    <property type="component" value="Unassembled WGS sequence"/>
</dbReference>
<sequence>MSPYEEAAPVLINAAGPSETVAIESRPDIAEVLSMLDLKPCCQTDLGTTFETIPIQNLASQEFFGSYPGFKPLPADRNSKAVADTVRGRLTQSLDLIIEELADEISKAVDELFGNPETWAEIEYKLKLLQLIVRVLPRVFVGPELCTNEDWLRISKKYAWFQAQCRNLRTTLHEAHMIVMLVIENRREPNRQAHEAGKSTSKTADPIGWMDEAANGQPYDVTTAQLGLSLAAIHTTTELVSGIISDLCTECFELLREEIVS</sequence>
<dbReference type="GO" id="GO:0004497">
    <property type="term" value="F:monooxygenase activity"/>
    <property type="evidence" value="ECO:0007669"/>
    <property type="project" value="UniProtKB-KW"/>
</dbReference>
<dbReference type="OrthoDB" id="1844152at2759"/>